<keyword evidence="2" id="KW-1185">Reference proteome</keyword>
<dbReference type="InterPro" id="IPR007523">
    <property type="entry name" value="NDUFAF3/AAMDC"/>
</dbReference>
<organism evidence="1 2">
    <name type="scientific">Malassezia arunalokei</name>
    <dbReference type="NCBI Taxonomy" id="1514897"/>
    <lineage>
        <taxon>Eukaryota</taxon>
        <taxon>Fungi</taxon>
        <taxon>Dikarya</taxon>
        <taxon>Basidiomycota</taxon>
        <taxon>Ustilaginomycotina</taxon>
        <taxon>Malasseziomycetes</taxon>
        <taxon>Malasseziales</taxon>
        <taxon>Malasseziaceae</taxon>
        <taxon>Malassezia</taxon>
    </lineage>
</organism>
<dbReference type="PANTHER" id="PTHR21192">
    <property type="entry name" value="NUCLEAR PROTEIN E3-3"/>
    <property type="match status" value="1"/>
</dbReference>
<dbReference type="AlphaFoldDB" id="A0AAJ5Z198"/>
<evidence type="ECO:0000313" key="1">
    <source>
        <dbReference type="EMBL" id="WFD16198.1"/>
    </source>
</evidence>
<sequence length="125" mass="13727">MSTLKSLTPSDLDASGSFVNINEDDSIPIRILKVSPTEIKLANGDVVPPTCIFLQGQTFVWTPPPVDPMTAMPSGKGWEAWTEDVWSIFDMTMPKPAYFQRHACSTFNLLTEEGRNVAAALLPLT</sequence>
<dbReference type="SUPFAM" id="SSF64076">
    <property type="entry name" value="MTH938-like"/>
    <property type="match status" value="1"/>
</dbReference>
<dbReference type="GO" id="GO:0032981">
    <property type="term" value="P:mitochondrial respiratory chain complex I assembly"/>
    <property type="evidence" value="ECO:0007669"/>
    <property type="project" value="TreeGrafter"/>
</dbReference>
<dbReference type="Proteomes" id="UP001217582">
    <property type="component" value="Chromosome 4"/>
</dbReference>
<reference evidence="1 2" key="1">
    <citation type="submission" date="2023-03" db="EMBL/GenBank/DDBJ databases">
        <title>Mating type loci evolution in Malassezia.</title>
        <authorList>
            <person name="Coelho M.A."/>
        </authorList>
    </citation>
    <scope>NUCLEOTIDE SEQUENCE [LARGE SCALE GENOMIC DNA]</scope>
    <source>
        <strain evidence="1 2">CBS 13387</strain>
    </source>
</reference>
<gene>
    <name evidence="1" type="ORF">MARU1_002234</name>
</gene>
<protein>
    <submittedName>
        <fullName evidence="1">Uncharacterized protein</fullName>
    </submittedName>
</protein>
<proteinExistence type="predicted"/>
<dbReference type="InterPro" id="IPR036748">
    <property type="entry name" value="MTH938-like_sf"/>
</dbReference>
<dbReference type="PANTHER" id="PTHR21192:SF2">
    <property type="entry name" value="NADH DEHYDROGENASE [UBIQUINONE] 1 ALPHA SUBCOMPLEX ASSEMBLY FACTOR 3"/>
    <property type="match status" value="1"/>
</dbReference>
<name>A0AAJ5Z198_9BASI</name>
<dbReference type="GO" id="GO:0005743">
    <property type="term" value="C:mitochondrial inner membrane"/>
    <property type="evidence" value="ECO:0007669"/>
    <property type="project" value="TreeGrafter"/>
</dbReference>
<evidence type="ECO:0000313" key="2">
    <source>
        <dbReference type="Proteomes" id="UP001217582"/>
    </source>
</evidence>
<dbReference type="Gene3D" id="3.40.1230.10">
    <property type="entry name" value="MTH938-like"/>
    <property type="match status" value="1"/>
</dbReference>
<dbReference type="EMBL" id="CP119919">
    <property type="protein sequence ID" value="WFD16198.1"/>
    <property type="molecule type" value="Genomic_DNA"/>
</dbReference>
<accession>A0AAJ5Z198</accession>